<evidence type="ECO:0000256" key="5">
    <source>
        <dbReference type="PROSITE-ProRule" id="PRU00409"/>
    </source>
</evidence>
<keyword evidence="1" id="KW-0436">Ligase</keyword>
<evidence type="ECO:0000259" key="7">
    <source>
        <dbReference type="PROSITE" id="PS50979"/>
    </source>
</evidence>
<dbReference type="InterPro" id="IPR005479">
    <property type="entry name" value="CPAse_ATP-bd"/>
</dbReference>
<dbReference type="InterPro" id="IPR011761">
    <property type="entry name" value="ATP-grasp"/>
</dbReference>
<keyword evidence="2 5" id="KW-0547">Nucleotide-binding</keyword>
<dbReference type="OrthoDB" id="9803706at2"/>
<dbReference type="PROSITE" id="PS50975">
    <property type="entry name" value="ATP_GRASP"/>
    <property type="match status" value="1"/>
</dbReference>
<protein>
    <submittedName>
        <fullName evidence="8">Acetyl-CoA carboxylase biotin carboxylase subunit</fullName>
    </submittedName>
</protein>
<evidence type="ECO:0000313" key="8">
    <source>
        <dbReference type="EMBL" id="PLC55310.1"/>
    </source>
</evidence>
<dbReference type="Pfam" id="PF02785">
    <property type="entry name" value="Biotin_carb_C"/>
    <property type="match status" value="1"/>
</dbReference>
<dbReference type="InterPro" id="IPR005482">
    <property type="entry name" value="Biotin_COase_C"/>
</dbReference>
<dbReference type="Proteomes" id="UP000234328">
    <property type="component" value="Unassembled WGS sequence"/>
</dbReference>
<dbReference type="InterPro" id="IPR011764">
    <property type="entry name" value="Biotin_carboxylation_dom"/>
</dbReference>
<name>A0A2N4UJX7_9BURK</name>
<evidence type="ECO:0000256" key="3">
    <source>
        <dbReference type="ARBA" id="ARBA00022840"/>
    </source>
</evidence>
<gene>
    <name evidence="8" type="ORF">CR155_03655</name>
</gene>
<dbReference type="InterPro" id="IPR050856">
    <property type="entry name" value="Biotin_carboxylase_complex"/>
</dbReference>
<proteinExistence type="predicted"/>
<dbReference type="PANTHER" id="PTHR18866:SF127">
    <property type="match status" value="1"/>
</dbReference>
<dbReference type="PROSITE" id="PS00867">
    <property type="entry name" value="CPSASE_2"/>
    <property type="match status" value="1"/>
</dbReference>
<dbReference type="SMART" id="SM00878">
    <property type="entry name" value="Biotin_carb_C"/>
    <property type="match status" value="1"/>
</dbReference>
<accession>A0A2N4UJX7</accession>
<dbReference type="EMBL" id="PDNV01000002">
    <property type="protein sequence ID" value="PLC55310.1"/>
    <property type="molecule type" value="Genomic_DNA"/>
</dbReference>
<comment type="caution">
    <text evidence="8">The sequence shown here is derived from an EMBL/GenBank/DDBJ whole genome shotgun (WGS) entry which is preliminary data.</text>
</comment>
<dbReference type="InterPro" id="IPR005481">
    <property type="entry name" value="BC-like_N"/>
</dbReference>
<dbReference type="Gene3D" id="3.30.470.20">
    <property type="entry name" value="ATP-grasp fold, B domain"/>
    <property type="match status" value="1"/>
</dbReference>
<dbReference type="RefSeq" id="WP_102068634.1">
    <property type="nucleotide sequence ID" value="NZ_PDNV01000002.1"/>
</dbReference>
<dbReference type="GO" id="GO:0005524">
    <property type="term" value="F:ATP binding"/>
    <property type="evidence" value="ECO:0007669"/>
    <property type="project" value="UniProtKB-UniRule"/>
</dbReference>
<organism evidence="8 9">
    <name type="scientific">Pollutimonas nitritireducens</name>
    <dbReference type="NCBI Taxonomy" id="2045209"/>
    <lineage>
        <taxon>Bacteria</taxon>
        <taxon>Pseudomonadati</taxon>
        <taxon>Pseudomonadota</taxon>
        <taxon>Betaproteobacteria</taxon>
        <taxon>Burkholderiales</taxon>
        <taxon>Alcaligenaceae</taxon>
        <taxon>Pollutimonas</taxon>
    </lineage>
</organism>
<feature type="domain" description="ATP-grasp" evidence="6">
    <location>
        <begin position="120"/>
        <end position="318"/>
    </location>
</feature>
<dbReference type="Pfam" id="PF00289">
    <property type="entry name" value="Biotin_carb_N"/>
    <property type="match status" value="1"/>
</dbReference>
<sequence length="459" mass="49808">MLKKILIANRGEIACRVIRACRKLGVASVAVYSDADAASPHVRMADESVHIGPSRSTLSYLDGAKILDAARQTGADAVHPGYGFLAENYDFAAAVISDGLAWIGPRPESIQAMGHKQNARDLAIRAGVPVVPGTGRMDASNPEVLLAEAERIGFPLLVKAAAGGGGIGMRQVFEPSKLVEAAAATQSQAKAAFGSDHIFLERFIPCARHVEVQVFGFDTTAVHMYERDCSLQRRFQKIIEEAPAPDIPMEVRQEMQKAAINLAVSVGYQGAGTVEFIFDVNTGEFFFLEMNTRIQVEHPVTEMITGLDLVAMQLQYAGGELQAMTQDEIQQSGHAIECRLYAENPEKNFMPSPGKLSLFDLAEVDSERIRIETGYEQGGEITPFYDPMIAKIIAYGADRADAIEAMLGALAKVRVQGIKTNLDFLISCMEHTAFRSGQVSTGFVEEHKSTLLQAQSKVA</sequence>
<evidence type="ECO:0000259" key="6">
    <source>
        <dbReference type="PROSITE" id="PS50975"/>
    </source>
</evidence>
<dbReference type="PROSITE" id="PS50979">
    <property type="entry name" value="BC"/>
    <property type="match status" value="1"/>
</dbReference>
<evidence type="ECO:0000256" key="2">
    <source>
        <dbReference type="ARBA" id="ARBA00022741"/>
    </source>
</evidence>
<dbReference type="FunFam" id="3.40.50.20:FF:000010">
    <property type="entry name" value="Propionyl-CoA carboxylase subunit alpha"/>
    <property type="match status" value="1"/>
</dbReference>
<keyword evidence="4" id="KW-0092">Biotin</keyword>
<evidence type="ECO:0000256" key="1">
    <source>
        <dbReference type="ARBA" id="ARBA00022598"/>
    </source>
</evidence>
<dbReference type="SUPFAM" id="SSF52440">
    <property type="entry name" value="PreATP-grasp domain"/>
    <property type="match status" value="1"/>
</dbReference>
<dbReference type="AlphaFoldDB" id="A0A2N4UJX7"/>
<dbReference type="PANTHER" id="PTHR18866">
    <property type="entry name" value="CARBOXYLASE:PYRUVATE/ACETYL-COA/PROPIONYL-COA CARBOXYLASE"/>
    <property type="match status" value="1"/>
</dbReference>
<evidence type="ECO:0000313" key="9">
    <source>
        <dbReference type="Proteomes" id="UP000234328"/>
    </source>
</evidence>
<dbReference type="GO" id="GO:0046872">
    <property type="term" value="F:metal ion binding"/>
    <property type="evidence" value="ECO:0007669"/>
    <property type="project" value="InterPro"/>
</dbReference>
<keyword evidence="3 5" id="KW-0067">ATP-binding</keyword>
<reference evidence="8 9" key="1">
    <citation type="submission" date="2017-10" db="EMBL/GenBank/DDBJ databases">
        <title>Two draft genome sequences of Pusillimonas sp. strains isolated from a nitrate- and radionuclide-contaminated groundwater in Russia.</title>
        <authorList>
            <person name="Grouzdev D.S."/>
            <person name="Tourova T.P."/>
            <person name="Goeva M.A."/>
            <person name="Babich T.L."/>
            <person name="Sokolova D.S."/>
            <person name="Abdullin R."/>
            <person name="Poltaraus A.B."/>
            <person name="Toshchakov S.V."/>
            <person name="Nazina T.N."/>
        </authorList>
    </citation>
    <scope>NUCLEOTIDE SEQUENCE [LARGE SCALE GENOMIC DNA]</scope>
    <source>
        <strain evidence="8 9">JR1/69-2-13</strain>
    </source>
</reference>
<feature type="domain" description="Biotin carboxylation" evidence="7">
    <location>
        <begin position="1"/>
        <end position="449"/>
    </location>
</feature>
<dbReference type="PROSITE" id="PS00866">
    <property type="entry name" value="CPSASE_1"/>
    <property type="match status" value="1"/>
</dbReference>
<dbReference type="Pfam" id="PF02786">
    <property type="entry name" value="CPSase_L_D2"/>
    <property type="match status" value="1"/>
</dbReference>
<keyword evidence="9" id="KW-1185">Reference proteome</keyword>
<dbReference type="InterPro" id="IPR016185">
    <property type="entry name" value="PreATP-grasp_dom_sf"/>
</dbReference>
<dbReference type="SUPFAM" id="SSF51246">
    <property type="entry name" value="Rudiment single hybrid motif"/>
    <property type="match status" value="1"/>
</dbReference>
<dbReference type="SUPFAM" id="SSF56059">
    <property type="entry name" value="Glutathione synthetase ATP-binding domain-like"/>
    <property type="match status" value="1"/>
</dbReference>
<dbReference type="InterPro" id="IPR011054">
    <property type="entry name" value="Rudment_hybrid_motif"/>
</dbReference>
<evidence type="ECO:0000256" key="4">
    <source>
        <dbReference type="ARBA" id="ARBA00023267"/>
    </source>
</evidence>
<dbReference type="GO" id="GO:0016874">
    <property type="term" value="F:ligase activity"/>
    <property type="evidence" value="ECO:0007669"/>
    <property type="project" value="UniProtKB-KW"/>
</dbReference>